<proteinExistence type="predicted"/>
<feature type="compositionally biased region" description="Basic and acidic residues" evidence="1">
    <location>
        <begin position="16"/>
        <end position="44"/>
    </location>
</feature>
<gene>
    <name evidence="2" type="ORF">ILUMI_22445</name>
</gene>
<organism evidence="2 3">
    <name type="scientific">Ignelater luminosus</name>
    <name type="common">Cucubano</name>
    <name type="synonym">Pyrophorus luminosus</name>
    <dbReference type="NCBI Taxonomy" id="2038154"/>
    <lineage>
        <taxon>Eukaryota</taxon>
        <taxon>Metazoa</taxon>
        <taxon>Ecdysozoa</taxon>
        <taxon>Arthropoda</taxon>
        <taxon>Hexapoda</taxon>
        <taxon>Insecta</taxon>
        <taxon>Pterygota</taxon>
        <taxon>Neoptera</taxon>
        <taxon>Endopterygota</taxon>
        <taxon>Coleoptera</taxon>
        <taxon>Polyphaga</taxon>
        <taxon>Elateriformia</taxon>
        <taxon>Elateroidea</taxon>
        <taxon>Elateridae</taxon>
        <taxon>Agrypninae</taxon>
        <taxon>Pyrophorini</taxon>
        <taxon>Ignelater</taxon>
    </lineage>
</organism>
<dbReference type="EMBL" id="VTPC01090306">
    <property type="protein sequence ID" value="KAF2883729.1"/>
    <property type="molecule type" value="Genomic_DNA"/>
</dbReference>
<evidence type="ECO:0000313" key="3">
    <source>
        <dbReference type="Proteomes" id="UP000801492"/>
    </source>
</evidence>
<accession>A0A8K0CCS7</accession>
<reference evidence="2" key="1">
    <citation type="submission" date="2019-08" db="EMBL/GenBank/DDBJ databases">
        <title>The genome of the North American firefly Photinus pyralis.</title>
        <authorList>
            <consortium name="Photinus pyralis genome working group"/>
            <person name="Fallon T.R."/>
            <person name="Sander Lower S.E."/>
            <person name="Weng J.-K."/>
        </authorList>
    </citation>
    <scope>NUCLEOTIDE SEQUENCE</scope>
    <source>
        <strain evidence="2">TRF0915ILg1</strain>
        <tissue evidence="2">Whole body</tissue>
    </source>
</reference>
<feature type="region of interest" description="Disordered" evidence="1">
    <location>
        <begin position="1"/>
        <end position="45"/>
    </location>
</feature>
<sequence length="122" mass="14080">MSESDQEDVFYEDGYDSDKDREWQPEEDKENEDNHSSAHYKTDEQQIGNDIASALIRILKEIVKDHAEIKELTLWSDSCTPQNRNSLVSYAIAHFMTKQNTLEKVILKYSTPGHSCVQEIDA</sequence>
<dbReference type="OrthoDB" id="6774547at2759"/>
<dbReference type="AlphaFoldDB" id="A0A8K0CCS7"/>
<dbReference type="Proteomes" id="UP000801492">
    <property type="component" value="Unassembled WGS sequence"/>
</dbReference>
<protein>
    <submittedName>
        <fullName evidence="2">Uncharacterized protein</fullName>
    </submittedName>
</protein>
<evidence type="ECO:0000256" key="1">
    <source>
        <dbReference type="SAM" id="MobiDB-lite"/>
    </source>
</evidence>
<evidence type="ECO:0000313" key="2">
    <source>
        <dbReference type="EMBL" id="KAF2883729.1"/>
    </source>
</evidence>
<feature type="compositionally biased region" description="Acidic residues" evidence="1">
    <location>
        <begin position="1"/>
        <end position="15"/>
    </location>
</feature>
<keyword evidence="3" id="KW-1185">Reference proteome</keyword>
<name>A0A8K0CCS7_IGNLU</name>
<comment type="caution">
    <text evidence="2">The sequence shown here is derived from an EMBL/GenBank/DDBJ whole genome shotgun (WGS) entry which is preliminary data.</text>
</comment>